<sequence>MTTQSNATTTAASPWEQANLFINGMKVEWGTKPLLIRGEENSVTVEAPDEVARELNLVLSEDGGLNIVASPTFGNWVARVDGKFEWKINPDADKSGRITLVFFSREVLESWEHQSLVMSSNLADEVEVKIGGVSVPSAGSVFFRGQAKDVELIPKPGSPIDGHPIALTRTAKSPLQHNDLSSAPRFDPFQTTHKWRVTGANRSGTFELHMTGQGMTTRINVTANKLLSTNLADEVEVNVGGENVPSAGSVFFRGQAKDVELIPKPGSPIAGHPIALTRTAKSPLQHNDLSSAPRFDPFQTTHKWRVTGANRSGIFELHMTGQGMTTRINVTANKLLSSNLADEADVKIDGVAVPAEGNVFYRDKPKTVTLTPKPDSPLGGLPIKLNCVVKSGLDPANVVSDPHFGEEQTIYSWTVTGNTKSGTFQLSLLGAGMSMPMILPVSRLIAFPQILFAEAPIYYGSIAEAAKKGIHRIKINEREGKFRDSRVRLILLNAGSNNRLIPESGEWLPPDRKAAWELVCGDSDADMRLLVEFEGVDDYNMSFPVRLTRHTRAISALFPSTDKFIANQLGYYYALFVSAKNPAIRMKVEDFRYMFAGIPIRGETDDFLCLGMVPVKLPAGTYNFTCFIRLPDGSREDEKSASFTVHSG</sequence>
<evidence type="ECO:0000313" key="2">
    <source>
        <dbReference type="Proteomes" id="UP000326729"/>
    </source>
</evidence>
<evidence type="ECO:0000313" key="1">
    <source>
        <dbReference type="EMBL" id="VVN29683.1"/>
    </source>
</evidence>
<proteinExistence type="predicted"/>
<name>A0A5E6WLX6_PSEFL</name>
<dbReference type="RefSeq" id="WP_150718377.1">
    <property type="nucleotide sequence ID" value="NZ_CABVGY010000033.1"/>
</dbReference>
<organism evidence="1 2">
    <name type="scientific">Pseudomonas fluorescens</name>
    <dbReference type="NCBI Taxonomy" id="294"/>
    <lineage>
        <taxon>Bacteria</taxon>
        <taxon>Pseudomonadati</taxon>
        <taxon>Pseudomonadota</taxon>
        <taxon>Gammaproteobacteria</taxon>
        <taxon>Pseudomonadales</taxon>
        <taxon>Pseudomonadaceae</taxon>
        <taxon>Pseudomonas</taxon>
    </lineage>
</organism>
<gene>
    <name evidence="1" type="ORF">PS659_04809</name>
</gene>
<protein>
    <submittedName>
        <fullName evidence="1">Uncharacterized protein</fullName>
    </submittedName>
</protein>
<dbReference type="AlphaFoldDB" id="A0A5E6WLX6"/>
<reference evidence="1 2" key="1">
    <citation type="submission" date="2019-09" db="EMBL/GenBank/DDBJ databases">
        <authorList>
            <person name="Chandra G."/>
            <person name="Truman W A."/>
        </authorList>
    </citation>
    <scope>NUCLEOTIDE SEQUENCE [LARGE SCALE GENOMIC DNA]</scope>
    <source>
        <strain evidence="1">PS659</strain>
    </source>
</reference>
<accession>A0A5E6WLX6</accession>
<dbReference type="OrthoDB" id="6772723at2"/>
<dbReference type="EMBL" id="CABVGY010000033">
    <property type="protein sequence ID" value="VVN29683.1"/>
    <property type="molecule type" value="Genomic_DNA"/>
</dbReference>
<dbReference type="Proteomes" id="UP000326729">
    <property type="component" value="Unassembled WGS sequence"/>
</dbReference>